<comment type="caution">
    <text evidence="4">The sequence shown here is derived from an EMBL/GenBank/DDBJ whole genome shotgun (WGS) entry which is preliminary data.</text>
</comment>
<reference evidence="4 5" key="1">
    <citation type="submission" date="2020-07" db="EMBL/GenBank/DDBJ databases">
        <title>A new beta-1,3-glucan-decomposing anaerobic bacterium isolated from anoxic soil subjected to biological soil disinfestation.</title>
        <authorList>
            <person name="Ueki A."/>
            <person name="Tonouchi A."/>
        </authorList>
    </citation>
    <scope>NUCLEOTIDE SEQUENCE [LARGE SCALE GENOMIC DNA]</scope>
    <source>
        <strain evidence="4 5">TW1</strain>
    </source>
</reference>
<dbReference type="Pfam" id="PF00892">
    <property type="entry name" value="EamA"/>
    <property type="match status" value="2"/>
</dbReference>
<dbReference type="Gene3D" id="1.10.3730.20">
    <property type="match status" value="1"/>
</dbReference>
<feature type="transmembrane region" description="Helical" evidence="2">
    <location>
        <begin position="193"/>
        <end position="212"/>
    </location>
</feature>
<keyword evidence="2" id="KW-0812">Transmembrane</keyword>
<feature type="transmembrane region" description="Helical" evidence="2">
    <location>
        <begin position="101"/>
        <end position="122"/>
    </location>
</feature>
<feature type="transmembrane region" description="Helical" evidence="2">
    <location>
        <begin position="128"/>
        <end position="148"/>
    </location>
</feature>
<feature type="transmembrane region" description="Helical" evidence="2">
    <location>
        <begin position="224"/>
        <end position="247"/>
    </location>
</feature>
<evidence type="ECO:0000313" key="4">
    <source>
        <dbReference type="EMBL" id="GFP76930.1"/>
    </source>
</evidence>
<proteinExistence type="inferred from homology"/>
<feature type="transmembrane region" description="Helical" evidence="2">
    <location>
        <begin position="160"/>
        <end position="181"/>
    </location>
</feature>
<evidence type="ECO:0000313" key="5">
    <source>
        <dbReference type="Proteomes" id="UP000580568"/>
    </source>
</evidence>
<name>A0A6V8SIZ9_9CLOT</name>
<organism evidence="4 5">
    <name type="scientific">Clostridium fungisolvens</name>
    <dbReference type="NCBI Taxonomy" id="1604897"/>
    <lineage>
        <taxon>Bacteria</taxon>
        <taxon>Bacillati</taxon>
        <taxon>Bacillota</taxon>
        <taxon>Clostridia</taxon>
        <taxon>Eubacteriales</taxon>
        <taxon>Clostridiaceae</taxon>
        <taxon>Clostridium</taxon>
    </lineage>
</organism>
<sequence length="298" mass="31922">MFHSNIGEIAALATAVCWTVSPIAFETAGKKVGSLSVNYIRLILAFIFIGIYTLVTRGMFLPFDASLQNWTWLFVSGLIGFVIGDLFLFQAYVEIGSRLSTLIMATVPPISALAGFLILGETLSLKDLLGMFITLGGIALVILVKDSGEKKIKLSHPIKGLIYALIGAFGQAFGLIFSKFGMGSYDPFAATQIRIIAAIIGFGIVITFAKGWKNLFKACKDTTAMRNITIGSLFGPFLGVSLSLLSVQYTTTGISSTITSISRILIIPASIVIFKEKTTVKEVIGALITIVGVGILFL</sequence>
<comment type="similarity">
    <text evidence="1">Belongs to the EamA transporter family.</text>
</comment>
<dbReference type="AlphaFoldDB" id="A0A6V8SIZ9"/>
<dbReference type="SUPFAM" id="SSF103481">
    <property type="entry name" value="Multidrug resistance efflux transporter EmrE"/>
    <property type="match status" value="2"/>
</dbReference>
<dbReference type="InterPro" id="IPR037185">
    <property type="entry name" value="EmrE-like"/>
</dbReference>
<evidence type="ECO:0000256" key="2">
    <source>
        <dbReference type="SAM" id="Phobius"/>
    </source>
</evidence>
<keyword evidence="5" id="KW-1185">Reference proteome</keyword>
<dbReference type="EMBL" id="BLZR01000001">
    <property type="protein sequence ID" value="GFP76930.1"/>
    <property type="molecule type" value="Genomic_DNA"/>
</dbReference>
<dbReference type="GO" id="GO:0016020">
    <property type="term" value="C:membrane"/>
    <property type="evidence" value="ECO:0007669"/>
    <property type="project" value="InterPro"/>
</dbReference>
<feature type="domain" description="EamA" evidence="3">
    <location>
        <begin position="159"/>
        <end position="297"/>
    </location>
</feature>
<keyword evidence="2" id="KW-0472">Membrane</keyword>
<dbReference type="InterPro" id="IPR000620">
    <property type="entry name" value="EamA_dom"/>
</dbReference>
<feature type="domain" description="EamA" evidence="3">
    <location>
        <begin position="6"/>
        <end position="142"/>
    </location>
</feature>
<feature type="transmembrane region" description="Helical" evidence="2">
    <location>
        <begin position="253"/>
        <end position="273"/>
    </location>
</feature>
<feature type="transmembrane region" description="Helical" evidence="2">
    <location>
        <begin position="70"/>
        <end position="89"/>
    </location>
</feature>
<feature type="transmembrane region" description="Helical" evidence="2">
    <location>
        <begin position="6"/>
        <end position="25"/>
    </location>
</feature>
<evidence type="ECO:0000256" key="1">
    <source>
        <dbReference type="ARBA" id="ARBA00007362"/>
    </source>
</evidence>
<protein>
    <recommendedName>
        <fullName evidence="3">EamA domain-containing protein</fullName>
    </recommendedName>
</protein>
<dbReference type="PANTHER" id="PTHR22911">
    <property type="entry name" value="ACYL-MALONYL CONDENSING ENZYME-RELATED"/>
    <property type="match status" value="1"/>
</dbReference>
<feature type="transmembrane region" description="Helical" evidence="2">
    <location>
        <begin position="280"/>
        <end position="297"/>
    </location>
</feature>
<dbReference type="Proteomes" id="UP000580568">
    <property type="component" value="Unassembled WGS sequence"/>
</dbReference>
<dbReference type="PANTHER" id="PTHR22911:SF137">
    <property type="entry name" value="SOLUTE CARRIER FAMILY 35 MEMBER G2-RELATED"/>
    <property type="match status" value="1"/>
</dbReference>
<keyword evidence="2" id="KW-1133">Transmembrane helix</keyword>
<evidence type="ECO:0000259" key="3">
    <source>
        <dbReference type="Pfam" id="PF00892"/>
    </source>
</evidence>
<accession>A0A6V8SIZ9</accession>
<feature type="transmembrane region" description="Helical" evidence="2">
    <location>
        <begin position="37"/>
        <end position="55"/>
    </location>
</feature>
<gene>
    <name evidence="4" type="ORF">bsdtw1_03042</name>
</gene>